<evidence type="ECO:0000259" key="7">
    <source>
        <dbReference type="PROSITE" id="PS51192"/>
    </source>
</evidence>
<dbReference type="Pfam" id="PF14773">
    <property type="entry name" value="VIGSSK"/>
    <property type="match status" value="1"/>
</dbReference>
<evidence type="ECO:0000256" key="2">
    <source>
        <dbReference type="ARBA" id="ARBA00022741"/>
    </source>
</evidence>
<evidence type="ECO:0000256" key="6">
    <source>
        <dbReference type="SAM" id="MobiDB-lite"/>
    </source>
</evidence>
<dbReference type="CDD" id="cd18793">
    <property type="entry name" value="SF2_C_SNF"/>
    <property type="match status" value="1"/>
</dbReference>
<dbReference type="PROSITE" id="PS51194">
    <property type="entry name" value="HELICASE_CTER"/>
    <property type="match status" value="1"/>
</dbReference>
<dbReference type="InterPro" id="IPR001650">
    <property type="entry name" value="Helicase_C-like"/>
</dbReference>
<dbReference type="GO" id="GO:0005524">
    <property type="term" value="F:ATP binding"/>
    <property type="evidence" value="ECO:0007669"/>
    <property type="project" value="InterPro"/>
</dbReference>
<proteinExistence type="predicted"/>
<dbReference type="PROSITE" id="PS00690">
    <property type="entry name" value="DEAH_ATP_HELICASE"/>
    <property type="match status" value="1"/>
</dbReference>
<dbReference type="PROSITE" id="PS51192">
    <property type="entry name" value="HELICASE_ATP_BIND_1"/>
    <property type="match status" value="1"/>
</dbReference>
<dbReference type="SMART" id="SM00487">
    <property type="entry name" value="DEXDc"/>
    <property type="match status" value="1"/>
</dbReference>
<feature type="compositionally biased region" description="Acidic residues" evidence="6">
    <location>
        <begin position="102"/>
        <end position="111"/>
    </location>
</feature>
<organism evidence="9 10">
    <name type="scientific">Rhodofomes roseus</name>
    <dbReference type="NCBI Taxonomy" id="34475"/>
    <lineage>
        <taxon>Eukaryota</taxon>
        <taxon>Fungi</taxon>
        <taxon>Dikarya</taxon>
        <taxon>Basidiomycota</taxon>
        <taxon>Agaricomycotina</taxon>
        <taxon>Agaricomycetes</taxon>
        <taxon>Polyporales</taxon>
        <taxon>Rhodofomes</taxon>
    </lineage>
</organism>
<dbReference type="Pfam" id="PF00271">
    <property type="entry name" value="Helicase_C"/>
    <property type="match status" value="1"/>
</dbReference>
<feature type="domain" description="Helicase ATP-binding" evidence="7">
    <location>
        <begin position="236"/>
        <end position="427"/>
    </location>
</feature>
<dbReference type="Proteomes" id="UP000298390">
    <property type="component" value="Unassembled WGS sequence"/>
</dbReference>
<keyword evidence="4" id="KW-0067">ATP-binding</keyword>
<comment type="caution">
    <text evidence="9">The sequence shown here is derived from an EMBL/GenBank/DDBJ whole genome shotgun (WGS) entry which is preliminary data.</text>
</comment>
<dbReference type="InterPro" id="IPR050496">
    <property type="entry name" value="SNF2_RAD54_helicase_repair"/>
</dbReference>
<dbReference type="PANTHER" id="PTHR45629">
    <property type="entry name" value="SNF2/RAD54 FAMILY MEMBER"/>
    <property type="match status" value="1"/>
</dbReference>
<protein>
    <submittedName>
        <fullName evidence="9">Uncharacterized protein</fullName>
    </submittedName>
</protein>
<reference evidence="9 10" key="1">
    <citation type="submission" date="2019-01" db="EMBL/GenBank/DDBJ databases">
        <title>Genome sequencing of the rare red list fungi Fomitopsis rosea.</title>
        <authorList>
            <person name="Buettner E."/>
            <person name="Kellner H."/>
        </authorList>
    </citation>
    <scope>NUCLEOTIDE SEQUENCE [LARGE SCALE GENOMIC DNA]</scope>
    <source>
        <strain evidence="9 10">DSM 105464</strain>
    </source>
</reference>
<evidence type="ECO:0000256" key="3">
    <source>
        <dbReference type="ARBA" id="ARBA00022801"/>
    </source>
</evidence>
<dbReference type="InterPro" id="IPR049730">
    <property type="entry name" value="SNF2/RAD54-like_C"/>
</dbReference>
<dbReference type="InterPro" id="IPR038718">
    <property type="entry name" value="SNF2-like_sf"/>
</dbReference>
<dbReference type="PANTHER" id="PTHR45629:SF7">
    <property type="entry name" value="DNA EXCISION REPAIR PROTEIN ERCC-6-RELATED"/>
    <property type="match status" value="1"/>
</dbReference>
<dbReference type="GO" id="GO:0016787">
    <property type="term" value="F:hydrolase activity"/>
    <property type="evidence" value="ECO:0007669"/>
    <property type="project" value="UniProtKB-KW"/>
</dbReference>
<name>A0A4Y9YK20_9APHY</name>
<dbReference type="EMBL" id="SEKV01000171">
    <property type="protein sequence ID" value="TFY62320.1"/>
    <property type="molecule type" value="Genomic_DNA"/>
</dbReference>
<feature type="compositionally biased region" description="Acidic residues" evidence="6">
    <location>
        <begin position="174"/>
        <end position="187"/>
    </location>
</feature>
<dbReference type="STRING" id="34475.A0A4Y9YK20"/>
<evidence type="ECO:0000313" key="10">
    <source>
        <dbReference type="Proteomes" id="UP000298390"/>
    </source>
</evidence>
<comment type="subcellular location">
    <subcellularLocation>
        <location evidence="1">Nucleus</location>
    </subcellularLocation>
</comment>
<dbReference type="InterPro" id="IPR029256">
    <property type="entry name" value="Heliccase-ass-bd"/>
</dbReference>
<gene>
    <name evidence="9" type="ORF">EVJ58_g3937</name>
</gene>
<keyword evidence="5" id="KW-0539">Nucleus</keyword>
<dbReference type="InterPro" id="IPR014001">
    <property type="entry name" value="Helicase_ATP-bd"/>
</dbReference>
<dbReference type="AlphaFoldDB" id="A0A4Y9YK20"/>
<sequence length="971" mass="109935">MIVLMFWRTEVKRSKMYVPQYNNLLVECFKDLGLKPVSDDEDGVAEVQEQPSDEVSNDETDEEPEPPVVLNTFAVLQKRLASNSNRINAANEAVPSGHPVDDSETESESEPESVTKASPPLKRKDSPAGATLPVMKKARVDPDDDSVTEEETEEEGPNAAPATAPPKVSADSGSETESDAEAEEESDLILRPRPAFILAPGKKSERPFVLDPGYSVPWKINTFLRGYQREGIRFFYERYKEGRGGVLGDDMGLVISFLSAIMKKHGDKRDIDRRRKHVSHLQDISPEWKKRRVLPPANATWPTCLIIAPSSVVGNWQREFETWSYFEVGMYIGTKNERGEVLHDFKMGRLDVLVTSFETARNDIALLDDLPWSCIIVDEVHRLKNPRSGTALAYDQFTCTVRFGLTGTAIQNSYSEFWTILNWTNPGKSKSASVEQRSRGIRVAQVLAEKLLPHFFLRRTKDIIREQLPNKLDEVAFCPLTPKQIEVYKRILNTEAVQNMIRKDELCDCGSRKKRCKCHYPFDKGDLFRYLTVLIRVSNHLALILPSPTDTPEQTVRNRELAKMAFPEGSIPKYGPAIMVPNLCGKWLVLESLLKDWRRDPTNKVLIFTKSVKILKILDYHLQAEGLGFVTLEGSTRPQDRMPLIDKFHEDPDIFVFLISTLAGGTGLNLTGANKVVIFDPNWNPAHDLQAIDRAYRFGQTRDVEVFRLLGAGSIEELIYARQVYKQQQMQVGYNASFQTRYFEGVQGDKDKQGELFGIKNIFTLHEDTLATKTAIEKAVVSDFNWALANVEAKKRKPSADSDVETDKPQLKDDGQDLRGLDSLLLDDRPVQVDRKDDRIQRILNAVGVVYIHRNEDLIAESAIEGQRHKNAVEEKKKARKANAKAKGGAGAKTDSTPGEVWPPVRSHHRRKMTPEERMRARQASMIEMGHITSAEQLTSFLMQFNKWSVGRQNDFLVELDRHHARAGRKL</sequence>
<evidence type="ECO:0000259" key="8">
    <source>
        <dbReference type="PROSITE" id="PS51194"/>
    </source>
</evidence>
<dbReference type="Gene3D" id="3.40.50.10810">
    <property type="entry name" value="Tandem AAA-ATPase domain"/>
    <property type="match status" value="1"/>
</dbReference>
<dbReference type="Pfam" id="PF00176">
    <property type="entry name" value="SNF2-rel_dom"/>
    <property type="match status" value="1"/>
</dbReference>
<feature type="region of interest" description="Disordered" evidence="6">
    <location>
        <begin position="37"/>
        <end position="68"/>
    </location>
</feature>
<dbReference type="FunFam" id="3.40.50.10810:FF:000019">
    <property type="entry name" value="DNA excision repair protein ERCC-6-like 2 isoform X1"/>
    <property type="match status" value="1"/>
</dbReference>
<feature type="region of interest" description="Disordered" evidence="6">
    <location>
        <begin position="797"/>
        <end position="818"/>
    </location>
</feature>
<feature type="compositionally biased region" description="Acidic residues" evidence="6">
    <location>
        <begin position="51"/>
        <end position="65"/>
    </location>
</feature>
<evidence type="ECO:0000313" key="9">
    <source>
        <dbReference type="EMBL" id="TFY62320.1"/>
    </source>
</evidence>
<feature type="compositionally biased region" description="Basic and acidic residues" evidence="6">
    <location>
        <begin position="805"/>
        <end position="818"/>
    </location>
</feature>
<dbReference type="SUPFAM" id="SSF52540">
    <property type="entry name" value="P-loop containing nucleoside triphosphate hydrolases"/>
    <property type="match status" value="2"/>
</dbReference>
<dbReference type="InterPro" id="IPR002464">
    <property type="entry name" value="DNA/RNA_helicase_DEAH_CS"/>
</dbReference>
<evidence type="ECO:0000256" key="5">
    <source>
        <dbReference type="ARBA" id="ARBA00023242"/>
    </source>
</evidence>
<dbReference type="InterPro" id="IPR027417">
    <property type="entry name" value="P-loop_NTPase"/>
</dbReference>
<feature type="region of interest" description="Disordered" evidence="6">
    <location>
        <begin position="870"/>
        <end position="917"/>
    </location>
</feature>
<evidence type="ECO:0000256" key="1">
    <source>
        <dbReference type="ARBA" id="ARBA00004123"/>
    </source>
</evidence>
<feature type="compositionally biased region" description="Acidic residues" evidence="6">
    <location>
        <begin position="142"/>
        <end position="156"/>
    </location>
</feature>
<feature type="domain" description="Helicase C-terminal" evidence="8">
    <location>
        <begin position="589"/>
        <end position="744"/>
    </location>
</feature>
<keyword evidence="3" id="KW-0378">Hydrolase</keyword>
<evidence type="ECO:0000256" key="4">
    <source>
        <dbReference type="ARBA" id="ARBA00022840"/>
    </source>
</evidence>
<accession>A0A4Y9YK20</accession>
<feature type="region of interest" description="Disordered" evidence="6">
    <location>
        <begin position="86"/>
        <end position="187"/>
    </location>
</feature>
<dbReference type="Gene3D" id="3.40.50.300">
    <property type="entry name" value="P-loop containing nucleotide triphosphate hydrolases"/>
    <property type="match status" value="1"/>
</dbReference>
<feature type="compositionally biased region" description="Low complexity" evidence="6">
    <location>
        <begin position="157"/>
        <end position="173"/>
    </location>
</feature>
<dbReference type="GO" id="GO:0005634">
    <property type="term" value="C:nucleus"/>
    <property type="evidence" value="ECO:0007669"/>
    <property type="project" value="UniProtKB-SubCell"/>
</dbReference>
<keyword evidence="2" id="KW-0547">Nucleotide-binding</keyword>
<dbReference type="SMART" id="SM00490">
    <property type="entry name" value="HELICc"/>
    <property type="match status" value="1"/>
</dbReference>
<dbReference type="InterPro" id="IPR000330">
    <property type="entry name" value="SNF2_N"/>
</dbReference>